<keyword evidence="3" id="KW-1185">Reference proteome</keyword>
<dbReference type="PANTHER" id="PTHR43162">
    <property type="match status" value="1"/>
</dbReference>
<reference evidence="3" key="1">
    <citation type="journal article" date="2019" name="Int. J. Syst. Evol. Microbiol.">
        <title>The Global Catalogue of Microorganisms (GCM) 10K type strain sequencing project: providing services to taxonomists for standard genome sequencing and annotation.</title>
        <authorList>
            <consortium name="The Broad Institute Genomics Platform"/>
            <consortium name="The Broad Institute Genome Sequencing Center for Infectious Disease"/>
            <person name="Wu L."/>
            <person name="Ma J."/>
        </authorList>
    </citation>
    <scope>NUCLEOTIDE SEQUENCE [LARGE SCALE GENOMIC DNA]</scope>
    <source>
        <strain evidence="3">CCUG 60214</strain>
    </source>
</reference>
<dbReference type="Gene3D" id="3.90.25.10">
    <property type="entry name" value="UDP-galactose 4-epimerase, domain 1"/>
    <property type="match status" value="1"/>
</dbReference>
<dbReference type="InterPro" id="IPR036291">
    <property type="entry name" value="NAD(P)-bd_dom_sf"/>
</dbReference>
<dbReference type="SUPFAM" id="SSF51735">
    <property type="entry name" value="NAD(P)-binding Rossmann-fold domains"/>
    <property type="match status" value="1"/>
</dbReference>
<comment type="caution">
    <text evidence="2">The sequence shown here is derived from an EMBL/GenBank/DDBJ whole genome shotgun (WGS) entry which is preliminary data.</text>
</comment>
<name>A0ABW3QVL0_9PSEU</name>
<feature type="domain" description="NAD(P)-binding" evidence="1">
    <location>
        <begin position="10"/>
        <end position="171"/>
    </location>
</feature>
<sequence length="267" mass="29519">MADSPILVLGATGSTGRRVAAQLTRAGHPVRRASRRDAPDQVRFDWTDPTTWADALDGVERVYLMAPHELPVEPEFAHEAVRRGVRRFVLLSSRGVEEMRDERLLAAERLVRESGVDWTAVRPDWFDQNFDEGFFRPSVLAGELVLPLGDRRLGFVDADDIAAVAVAALTRDGHEGQVLELTGPEALSFPDALAEITRLTGRAVEYRGTPDDYRAVMPADLAEQQIAAWDAWGESEPTDTVERVTGRPPKSFRDYAAAAWEGGAWRG</sequence>
<dbReference type="Gene3D" id="3.40.50.720">
    <property type="entry name" value="NAD(P)-binding Rossmann-like Domain"/>
    <property type="match status" value="1"/>
</dbReference>
<dbReference type="InterPro" id="IPR051604">
    <property type="entry name" value="Ergot_Alk_Oxidoreductase"/>
</dbReference>
<evidence type="ECO:0000313" key="3">
    <source>
        <dbReference type="Proteomes" id="UP001597168"/>
    </source>
</evidence>
<protein>
    <submittedName>
        <fullName evidence="2">NAD(P)H-binding protein</fullName>
    </submittedName>
</protein>
<dbReference type="Proteomes" id="UP001597168">
    <property type="component" value="Unassembled WGS sequence"/>
</dbReference>
<proteinExistence type="predicted"/>
<evidence type="ECO:0000259" key="1">
    <source>
        <dbReference type="Pfam" id="PF13460"/>
    </source>
</evidence>
<accession>A0ABW3QVL0</accession>
<dbReference type="EMBL" id="JBHTLK010000076">
    <property type="protein sequence ID" value="MFD1148747.1"/>
    <property type="molecule type" value="Genomic_DNA"/>
</dbReference>
<evidence type="ECO:0000313" key="2">
    <source>
        <dbReference type="EMBL" id="MFD1148747.1"/>
    </source>
</evidence>
<gene>
    <name evidence="2" type="ORF">ACFQ3T_16575</name>
</gene>
<dbReference type="InterPro" id="IPR016040">
    <property type="entry name" value="NAD(P)-bd_dom"/>
</dbReference>
<dbReference type="PANTHER" id="PTHR43162:SF1">
    <property type="entry name" value="PRESTALK A DIFFERENTIATION PROTEIN A"/>
    <property type="match status" value="1"/>
</dbReference>
<dbReference type="Pfam" id="PF13460">
    <property type="entry name" value="NAD_binding_10"/>
    <property type="match status" value="1"/>
</dbReference>
<dbReference type="RefSeq" id="WP_380724169.1">
    <property type="nucleotide sequence ID" value="NZ_JBHTLK010000076.1"/>
</dbReference>
<organism evidence="2 3">
    <name type="scientific">Saccharothrix hoggarensis</name>
    <dbReference type="NCBI Taxonomy" id="913853"/>
    <lineage>
        <taxon>Bacteria</taxon>
        <taxon>Bacillati</taxon>
        <taxon>Actinomycetota</taxon>
        <taxon>Actinomycetes</taxon>
        <taxon>Pseudonocardiales</taxon>
        <taxon>Pseudonocardiaceae</taxon>
        <taxon>Saccharothrix</taxon>
    </lineage>
</organism>